<dbReference type="Proteomes" id="UP001061298">
    <property type="component" value="Chromosome"/>
</dbReference>
<gene>
    <name evidence="2" type="ORF">N8I84_30170</name>
</gene>
<feature type="domain" description="DUF6299" evidence="1">
    <location>
        <begin position="39"/>
        <end position="149"/>
    </location>
</feature>
<sequence>MILRQVVGTVVGTVLVPAVGAALLLSVAPAAGALAVRSSDEVTVDPTGHLAPDGTITLSGTYRCVGSGGGPVLVSASVSQADPHVSRGVGSTPAVCDGLGHRWTASETRKDAYTTGRAHVEATLVELSGSGLPLPRFHAVRRQDVTLTAG</sequence>
<proteinExistence type="predicted"/>
<reference evidence="2" key="1">
    <citation type="submission" date="2022-10" db="EMBL/GenBank/DDBJ databases">
        <authorList>
            <person name="Mo P."/>
        </authorList>
    </citation>
    <scope>NUCLEOTIDE SEQUENCE</scope>
    <source>
        <strain evidence="2">HUAS 13-4</strain>
    </source>
</reference>
<dbReference type="InterPro" id="IPR046266">
    <property type="entry name" value="DUF6299"/>
</dbReference>
<keyword evidence="3" id="KW-1185">Reference proteome</keyword>
<protein>
    <submittedName>
        <fullName evidence="2">DUF6299 family protein</fullName>
    </submittedName>
</protein>
<dbReference type="Pfam" id="PF19816">
    <property type="entry name" value="DUF6299"/>
    <property type="match status" value="1"/>
</dbReference>
<dbReference type="RefSeq" id="WP_263232564.1">
    <property type="nucleotide sequence ID" value="NZ_CP106793.1"/>
</dbReference>
<accession>A0ABY6E737</accession>
<dbReference type="EMBL" id="CP106793">
    <property type="protein sequence ID" value="UXY22490.1"/>
    <property type="molecule type" value="Genomic_DNA"/>
</dbReference>
<name>A0ABY6E737_9ACTN</name>
<evidence type="ECO:0000259" key="1">
    <source>
        <dbReference type="Pfam" id="PF19816"/>
    </source>
</evidence>
<evidence type="ECO:0000313" key="3">
    <source>
        <dbReference type="Proteomes" id="UP001061298"/>
    </source>
</evidence>
<organism evidence="2 3">
    <name type="scientific">Streptomyces cynarae</name>
    <dbReference type="NCBI Taxonomy" id="2981134"/>
    <lineage>
        <taxon>Bacteria</taxon>
        <taxon>Bacillati</taxon>
        <taxon>Actinomycetota</taxon>
        <taxon>Actinomycetes</taxon>
        <taxon>Kitasatosporales</taxon>
        <taxon>Streptomycetaceae</taxon>
        <taxon>Streptomyces</taxon>
    </lineage>
</organism>
<evidence type="ECO:0000313" key="2">
    <source>
        <dbReference type="EMBL" id="UXY22490.1"/>
    </source>
</evidence>